<protein>
    <submittedName>
        <fullName evidence="3">Isochorismatase</fullName>
    </submittedName>
</protein>
<accession>A0A919CRV1</accession>
<sequence>MPGTAESDTVVLAIHYQNENCHPDGKVGIGIGEDRAWSEQRLAAAKRLFAAARGAGVPIVHTRLAFPADMRTVIANTPVFRRFVEIGAWLEGSWGAEFLDGLGPEDGEAVVTHTRNNVFHNSILDEVLFPLRPRRLVICGVSTAYAVDHAVRHAADLGYDVTVAADACSTATLRQHEATLETLKLLAAIATVDEIVAEFRRLG</sequence>
<dbReference type="SUPFAM" id="SSF52499">
    <property type="entry name" value="Isochorismatase-like hydrolases"/>
    <property type="match status" value="1"/>
</dbReference>
<evidence type="ECO:0000313" key="4">
    <source>
        <dbReference type="Proteomes" id="UP000630353"/>
    </source>
</evidence>
<dbReference type="CDD" id="cd00431">
    <property type="entry name" value="cysteine_hydrolases"/>
    <property type="match status" value="1"/>
</dbReference>
<reference evidence="3" key="2">
    <citation type="submission" date="2020-09" db="EMBL/GenBank/DDBJ databases">
        <authorList>
            <person name="Sun Q."/>
            <person name="Kim S."/>
        </authorList>
    </citation>
    <scope>NUCLEOTIDE SEQUENCE</scope>
    <source>
        <strain evidence="3">KCTC 42651</strain>
    </source>
</reference>
<organism evidence="3 4">
    <name type="scientific">Thalassobaculum fulvum</name>
    <dbReference type="NCBI Taxonomy" id="1633335"/>
    <lineage>
        <taxon>Bacteria</taxon>
        <taxon>Pseudomonadati</taxon>
        <taxon>Pseudomonadota</taxon>
        <taxon>Alphaproteobacteria</taxon>
        <taxon>Rhodospirillales</taxon>
        <taxon>Thalassobaculaceae</taxon>
        <taxon>Thalassobaculum</taxon>
    </lineage>
</organism>
<keyword evidence="4" id="KW-1185">Reference proteome</keyword>
<dbReference type="EMBL" id="BMZS01000011">
    <property type="protein sequence ID" value="GHD59771.1"/>
    <property type="molecule type" value="Genomic_DNA"/>
</dbReference>
<dbReference type="InterPro" id="IPR036380">
    <property type="entry name" value="Isochorismatase-like_sf"/>
</dbReference>
<keyword evidence="1" id="KW-0378">Hydrolase</keyword>
<dbReference type="AlphaFoldDB" id="A0A919CRV1"/>
<dbReference type="PANTHER" id="PTHR43540">
    <property type="entry name" value="PEROXYUREIDOACRYLATE/UREIDOACRYLATE AMIDOHYDROLASE-RELATED"/>
    <property type="match status" value="1"/>
</dbReference>
<comment type="caution">
    <text evidence="3">The sequence shown here is derived from an EMBL/GenBank/DDBJ whole genome shotgun (WGS) entry which is preliminary data.</text>
</comment>
<dbReference type="InterPro" id="IPR050272">
    <property type="entry name" value="Isochorismatase-like_hydrls"/>
</dbReference>
<dbReference type="InterPro" id="IPR000868">
    <property type="entry name" value="Isochorismatase-like_dom"/>
</dbReference>
<dbReference type="Pfam" id="PF00857">
    <property type="entry name" value="Isochorismatase"/>
    <property type="match status" value="1"/>
</dbReference>
<dbReference type="RefSeq" id="WP_189993828.1">
    <property type="nucleotide sequence ID" value="NZ_BMZS01000011.1"/>
</dbReference>
<dbReference type="Proteomes" id="UP000630353">
    <property type="component" value="Unassembled WGS sequence"/>
</dbReference>
<name>A0A919CRV1_9PROT</name>
<dbReference type="GO" id="GO:0016787">
    <property type="term" value="F:hydrolase activity"/>
    <property type="evidence" value="ECO:0007669"/>
    <property type="project" value="UniProtKB-KW"/>
</dbReference>
<evidence type="ECO:0000313" key="3">
    <source>
        <dbReference type="EMBL" id="GHD59771.1"/>
    </source>
</evidence>
<feature type="domain" description="Isochorismatase-like" evidence="2">
    <location>
        <begin position="9"/>
        <end position="192"/>
    </location>
</feature>
<evidence type="ECO:0000259" key="2">
    <source>
        <dbReference type="Pfam" id="PF00857"/>
    </source>
</evidence>
<proteinExistence type="predicted"/>
<gene>
    <name evidence="3" type="ORF">GCM10017083_44740</name>
</gene>
<evidence type="ECO:0000256" key="1">
    <source>
        <dbReference type="ARBA" id="ARBA00022801"/>
    </source>
</evidence>
<dbReference type="Gene3D" id="3.40.50.850">
    <property type="entry name" value="Isochorismatase-like"/>
    <property type="match status" value="1"/>
</dbReference>
<reference evidence="3" key="1">
    <citation type="journal article" date="2014" name="Int. J. Syst. Evol. Microbiol.">
        <title>Complete genome sequence of Corynebacterium casei LMG S-19264T (=DSM 44701T), isolated from a smear-ripened cheese.</title>
        <authorList>
            <consortium name="US DOE Joint Genome Institute (JGI-PGF)"/>
            <person name="Walter F."/>
            <person name="Albersmeier A."/>
            <person name="Kalinowski J."/>
            <person name="Ruckert C."/>
        </authorList>
    </citation>
    <scope>NUCLEOTIDE SEQUENCE</scope>
    <source>
        <strain evidence="3">KCTC 42651</strain>
    </source>
</reference>